<sequence length="121" mass="13376">MEFSFTRNTPNAELAKCLTYIYHIAKHWVMNLKAFIVNLTIAEKRALAEHAGTKLIYLHQIAGGFSAPSARLAIRVERATNGVVTREELRPDIFGPPFPAQGDTYPQAQGPESDPPEDDGP</sequence>
<organism evidence="2 3">
    <name type="scientific">Acidithiobacillus ferriphilus</name>
    <dbReference type="NCBI Taxonomy" id="1689834"/>
    <lineage>
        <taxon>Bacteria</taxon>
        <taxon>Pseudomonadati</taxon>
        <taxon>Pseudomonadota</taxon>
        <taxon>Acidithiobacillia</taxon>
        <taxon>Acidithiobacillales</taxon>
        <taxon>Acidithiobacillaceae</taxon>
        <taxon>Acidithiobacillus</taxon>
    </lineage>
</organism>
<gene>
    <name evidence="2" type="ORF">OW717_04215</name>
</gene>
<reference evidence="2 3" key="1">
    <citation type="submission" date="2022-11" db="EMBL/GenBank/DDBJ databases">
        <title>Comparative genomics analysis of Acidithiobacillus ferriphilus.</title>
        <authorList>
            <person name="Ma L."/>
        </authorList>
    </citation>
    <scope>NUCLEOTIDE SEQUENCE [LARGE SCALE GENOMIC DNA]</scope>
    <source>
        <strain evidence="2 3">DY15</strain>
    </source>
</reference>
<dbReference type="Gene3D" id="1.10.260.40">
    <property type="entry name" value="lambda repressor-like DNA-binding domains"/>
    <property type="match status" value="1"/>
</dbReference>
<accession>A0ABU6FMH0</accession>
<comment type="caution">
    <text evidence="2">The sequence shown here is derived from an EMBL/GenBank/DDBJ whole genome shotgun (WGS) entry which is preliminary data.</text>
</comment>
<dbReference type="EMBL" id="JAQGFR010000105">
    <property type="protein sequence ID" value="MEB8513243.1"/>
    <property type="molecule type" value="Genomic_DNA"/>
</dbReference>
<dbReference type="InterPro" id="IPR010982">
    <property type="entry name" value="Lambda_DNA-bd_dom_sf"/>
</dbReference>
<protein>
    <submittedName>
        <fullName evidence="2">YdaS family helix-turn-helix protein</fullName>
    </submittedName>
</protein>
<proteinExistence type="predicted"/>
<keyword evidence="3" id="KW-1185">Reference proteome</keyword>
<name>A0ABU6FMH0_9PROT</name>
<dbReference type="InterPro" id="IPR031856">
    <property type="entry name" value="YdaS_toxin-like"/>
</dbReference>
<dbReference type="Pfam" id="PF15943">
    <property type="entry name" value="YdaS_toxin"/>
    <property type="match status" value="1"/>
</dbReference>
<evidence type="ECO:0000256" key="1">
    <source>
        <dbReference type="SAM" id="MobiDB-lite"/>
    </source>
</evidence>
<evidence type="ECO:0000313" key="3">
    <source>
        <dbReference type="Proteomes" id="UP001308776"/>
    </source>
</evidence>
<feature type="region of interest" description="Disordered" evidence="1">
    <location>
        <begin position="90"/>
        <end position="121"/>
    </location>
</feature>
<dbReference type="RefSeq" id="WP_081258085.1">
    <property type="nucleotide sequence ID" value="NZ_JAQGFK010000194.1"/>
</dbReference>
<dbReference type="Proteomes" id="UP001308776">
    <property type="component" value="Unassembled WGS sequence"/>
</dbReference>
<evidence type="ECO:0000313" key="2">
    <source>
        <dbReference type="EMBL" id="MEB8513243.1"/>
    </source>
</evidence>